<keyword evidence="1" id="KW-0472">Membrane</keyword>
<keyword evidence="1" id="KW-0812">Transmembrane</keyword>
<keyword evidence="1" id="KW-1133">Transmembrane helix</keyword>
<dbReference type="Proteomes" id="UP000652761">
    <property type="component" value="Unassembled WGS sequence"/>
</dbReference>
<name>A0A843X047_COLES</name>
<dbReference type="PANTHER" id="PTHR33786:SF5">
    <property type="entry name" value="EXPRESSED PROTEIN"/>
    <property type="match status" value="1"/>
</dbReference>
<dbReference type="Pfam" id="PF25268">
    <property type="entry name" value="DUF7866"/>
    <property type="match status" value="1"/>
</dbReference>
<dbReference type="InterPro" id="IPR057188">
    <property type="entry name" value="DUF7866"/>
</dbReference>
<gene>
    <name evidence="3" type="ORF">Taro_041242</name>
</gene>
<keyword evidence="4" id="KW-1185">Reference proteome</keyword>
<evidence type="ECO:0000259" key="2">
    <source>
        <dbReference type="Pfam" id="PF25268"/>
    </source>
</evidence>
<proteinExistence type="predicted"/>
<feature type="domain" description="DUF7866" evidence="2">
    <location>
        <begin position="95"/>
        <end position="147"/>
    </location>
</feature>
<organism evidence="3 4">
    <name type="scientific">Colocasia esculenta</name>
    <name type="common">Wild taro</name>
    <name type="synonym">Arum esculentum</name>
    <dbReference type="NCBI Taxonomy" id="4460"/>
    <lineage>
        <taxon>Eukaryota</taxon>
        <taxon>Viridiplantae</taxon>
        <taxon>Streptophyta</taxon>
        <taxon>Embryophyta</taxon>
        <taxon>Tracheophyta</taxon>
        <taxon>Spermatophyta</taxon>
        <taxon>Magnoliopsida</taxon>
        <taxon>Liliopsida</taxon>
        <taxon>Araceae</taxon>
        <taxon>Aroideae</taxon>
        <taxon>Colocasieae</taxon>
        <taxon>Colocasia</taxon>
    </lineage>
</organism>
<feature type="transmembrane region" description="Helical" evidence="1">
    <location>
        <begin position="36"/>
        <end position="57"/>
    </location>
</feature>
<dbReference type="EMBL" id="NMUH01004109">
    <property type="protein sequence ID" value="MQM08390.1"/>
    <property type="molecule type" value="Genomic_DNA"/>
</dbReference>
<evidence type="ECO:0000313" key="3">
    <source>
        <dbReference type="EMBL" id="MQM08390.1"/>
    </source>
</evidence>
<reference evidence="3" key="1">
    <citation type="submission" date="2017-07" db="EMBL/GenBank/DDBJ databases">
        <title>Taro Niue Genome Assembly and Annotation.</title>
        <authorList>
            <person name="Atibalentja N."/>
            <person name="Keating K."/>
            <person name="Fields C.J."/>
        </authorList>
    </citation>
    <scope>NUCLEOTIDE SEQUENCE</scope>
    <source>
        <strain evidence="3">Niue_2</strain>
        <tissue evidence="3">Leaf</tissue>
    </source>
</reference>
<comment type="caution">
    <text evidence="3">The sequence shown here is derived from an EMBL/GenBank/DDBJ whole genome shotgun (WGS) entry which is preliminary data.</text>
</comment>
<dbReference type="PANTHER" id="PTHR33786">
    <property type="entry name" value="UBIQUITIN CARBOXYL-TERMINAL HYDROLASE"/>
    <property type="match status" value="1"/>
</dbReference>
<sequence length="147" mass="15418">MPNLPKKNSAKQKTALISLLPPPTQTSIAMANSTIAIHVSATLLLFLTPFLLVFPIGGGEPAGTAEKAQPDAVQYLPVGPVDYRLSGDGRRVLAPFQLCLLCRCCVAGDPANCTSMPCCFGINCALPDKPYGVCAFVPKTCDCTSCS</sequence>
<dbReference type="OrthoDB" id="768311at2759"/>
<evidence type="ECO:0000256" key="1">
    <source>
        <dbReference type="SAM" id="Phobius"/>
    </source>
</evidence>
<protein>
    <recommendedName>
        <fullName evidence="2">DUF7866 domain-containing protein</fullName>
    </recommendedName>
</protein>
<dbReference type="AlphaFoldDB" id="A0A843X047"/>
<accession>A0A843X047</accession>
<evidence type="ECO:0000313" key="4">
    <source>
        <dbReference type="Proteomes" id="UP000652761"/>
    </source>
</evidence>